<dbReference type="PANTHER" id="PTHR22603">
    <property type="entry name" value="CHOLINE/ETHANOALAMINE KINASE"/>
    <property type="match status" value="1"/>
</dbReference>
<dbReference type="Pfam" id="PF01633">
    <property type="entry name" value="Choline_kinase"/>
    <property type="match status" value="1"/>
</dbReference>
<gene>
    <name evidence="5" type="ORF">BDEG_22657</name>
</gene>
<evidence type="ECO:0000256" key="4">
    <source>
        <dbReference type="SAM" id="MobiDB-lite"/>
    </source>
</evidence>
<sequence length="465" mass="52861">MPDFKEHSLSVLKPVPANRRPSVPSSPMISPAAGIPLSPYSKQQLSQFDLNDYHKLSLPPSIATHPTSPILSSNGNALDTQCNLLMQHPDSNIDICLSVPAYEIEIDHNDLMAGVATVIDSVFPEWQVDQDVRLVQCTNGITNKLVKCTHIPTGNSVLVRTYGRGSSVLIDRGQELVNMLVLSRRDMCPPLYARFTNGIVYGFTEGEVFTVSDMSDRHKSQEVAKHLAIWHNVTLPIDRVPRLFHTLWRWIDAIPQTYSNSAKAEKFRSSGVTLDYLRSDLLILQKHLESLNNPVVFCHCDLLSGNIIYSPTRDCVSFIDYEYGCYSYRGFDIANHFCEWAGFDCDWSLYPTEQQQKAWLSTYWAQSFYIASLNNTLPINISNDSTTTTGAKFTFQQSKNVKAPTEEQLNALYKETLKFSLAAHFFWAVWALIQAEVSDLDFDYLDYAMLRLNEYNRRKEKWLAL</sequence>
<dbReference type="Gene3D" id="3.30.200.20">
    <property type="entry name" value="Phosphorylase Kinase, domain 1"/>
    <property type="match status" value="1"/>
</dbReference>
<evidence type="ECO:0000256" key="1">
    <source>
        <dbReference type="ARBA" id="ARBA00037883"/>
    </source>
</evidence>
<proteinExistence type="inferred from homology"/>
<accession>A0A177WG58</accession>
<dbReference type="CDD" id="cd05157">
    <property type="entry name" value="ETNK_euk"/>
    <property type="match status" value="1"/>
</dbReference>
<protein>
    <recommendedName>
        <fullName evidence="3">ethanolamine kinase</fullName>
        <ecNumber evidence="3">2.7.1.82</ecNumber>
    </recommendedName>
</protein>
<dbReference type="STRING" id="403673.A0A177WG58"/>
<dbReference type="InterPro" id="IPR011009">
    <property type="entry name" value="Kinase-like_dom_sf"/>
</dbReference>
<dbReference type="OrthoDB" id="10267235at2759"/>
<reference evidence="5 6" key="2">
    <citation type="submission" date="2016-05" db="EMBL/GenBank/DDBJ databases">
        <title>Lineage-specific infection strategies underlie the spectrum of fungal disease in amphibians.</title>
        <authorList>
            <person name="Cuomo C.A."/>
            <person name="Farrer R.A."/>
            <person name="James T."/>
            <person name="Longcore J."/>
            <person name="Birren B."/>
        </authorList>
    </citation>
    <scope>NUCLEOTIDE SEQUENCE [LARGE SCALE GENOMIC DNA]</scope>
    <source>
        <strain evidence="5 6">JEL423</strain>
    </source>
</reference>
<dbReference type="GO" id="GO:0006646">
    <property type="term" value="P:phosphatidylethanolamine biosynthetic process"/>
    <property type="evidence" value="ECO:0007669"/>
    <property type="project" value="TreeGrafter"/>
</dbReference>
<evidence type="ECO:0000313" key="6">
    <source>
        <dbReference type="Proteomes" id="UP000077115"/>
    </source>
</evidence>
<comment type="pathway">
    <text evidence="1">Phospholipid metabolism; phosphatidylethanolamine biosynthesis; phosphatidylethanolamine from ethanolamine: step 1/3.</text>
</comment>
<evidence type="ECO:0000256" key="2">
    <source>
        <dbReference type="ARBA" id="ARBA00038211"/>
    </source>
</evidence>
<feature type="region of interest" description="Disordered" evidence="4">
    <location>
        <begin position="1"/>
        <end position="28"/>
    </location>
</feature>
<name>A0A177WG58_BATDL</name>
<dbReference type="VEuPathDB" id="FungiDB:BDEG_22657"/>
<dbReference type="AlphaFoldDB" id="A0A177WG58"/>
<comment type="similarity">
    <text evidence="2">Belongs to the choline/ethanolamine kinase family.</text>
</comment>
<dbReference type="EMBL" id="DS022302">
    <property type="protein sequence ID" value="OAJ38752.1"/>
    <property type="molecule type" value="Genomic_DNA"/>
</dbReference>
<evidence type="ECO:0000256" key="3">
    <source>
        <dbReference type="ARBA" id="ARBA00038874"/>
    </source>
</evidence>
<dbReference type="Proteomes" id="UP000077115">
    <property type="component" value="Unassembled WGS sequence"/>
</dbReference>
<dbReference type="PANTHER" id="PTHR22603:SF66">
    <property type="entry name" value="ETHANOLAMINE KINASE"/>
    <property type="match status" value="1"/>
</dbReference>
<reference evidence="5 6" key="1">
    <citation type="submission" date="2006-10" db="EMBL/GenBank/DDBJ databases">
        <title>The Genome Sequence of Batrachochytrium dendrobatidis JEL423.</title>
        <authorList>
            <consortium name="The Broad Institute Genome Sequencing Platform"/>
            <person name="Birren B."/>
            <person name="Lander E."/>
            <person name="Galagan J."/>
            <person name="Cuomo C."/>
            <person name="Devon K."/>
            <person name="Jaffe D."/>
            <person name="Butler J."/>
            <person name="Alvarez P."/>
            <person name="Gnerre S."/>
            <person name="Grabherr M."/>
            <person name="Kleber M."/>
            <person name="Mauceli E."/>
            <person name="Brockman W."/>
            <person name="Young S."/>
            <person name="LaButti K."/>
            <person name="Sykes S."/>
            <person name="DeCaprio D."/>
            <person name="Crawford M."/>
            <person name="Koehrsen M."/>
            <person name="Engels R."/>
            <person name="Montgomery P."/>
            <person name="Pearson M."/>
            <person name="Howarth C."/>
            <person name="Larson L."/>
            <person name="White J."/>
            <person name="O'Leary S."/>
            <person name="Kodira C."/>
            <person name="Zeng Q."/>
            <person name="Yandava C."/>
            <person name="Alvarado L."/>
            <person name="Longcore J."/>
            <person name="James T."/>
        </authorList>
    </citation>
    <scope>NUCLEOTIDE SEQUENCE [LARGE SCALE GENOMIC DNA]</scope>
    <source>
        <strain evidence="5 6">JEL423</strain>
    </source>
</reference>
<dbReference type="GO" id="GO:0004305">
    <property type="term" value="F:ethanolamine kinase activity"/>
    <property type="evidence" value="ECO:0007669"/>
    <property type="project" value="UniProtKB-EC"/>
</dbReference>
<dbReference type="Gene3D" id="3.90.1200.10">
    <property type="match status" value="1"/>
</dbReference>
<organism evidence="5 6">
    <name type="scientific">Batrachochytrium dendrobatidis (strain JEL423)</name>
    <dbReference type="NCBI Taxonomy" id="403673"/>
    <lineage>
        <taxon>Eukaryota</taxon>
        <taxon>Fungi</taxon>
        <taxon>Fungi incertae sedis</taxon>
        <taxon>Chytridiomycota</taxon>
        <taxon>Chytridiomycota incertae sedis</taxon>
        <taxon>Chytridiomycetes</taxon>
        <taxon>Rhizophydiales</taxon>
        <taxon>Rhizophydiales incertae sedis</taxon>
        <taxon>Batrachochytrium</taxon>
    </lineage>
</organism>
<dbReference type="SUPFAM" id="SSF56112">
    <property type="entry name" value="Protein kinase-like (PK-like)"/>
    <property type="match status" value="1"/>
</dbReference>
<dbReference type="GO" id="GO:0005737">
    <property type="term" value="C:cytoplasm"/>
    <property type="evidence" value="ECO:0007669"/>
    <property type="project" value="TreeGrafter"/>
</dbReference>
<evidence type="ECO:0000313" key="5">
    <source>
        <dbReference type="EMBL" id="OAJ38752.1"/>
    </source>
</evidence>
<dbReference type="EC" id="2.7.1.82" evidence="3"/>
<dbReference type="eggNOG" id="KOG4720">
    <property type="taxonomic scope" value="Eukaryota"/>
</dbReference>